<dbReference type="EMBL" id="RSDZ01000042">
    <property type="protein sequence ID" value="RXG46972.1"/>
    <property type="molecule type" value="Genomic_DNA"/>
</dbReference>
<evidence type="ECO:0000313" key="2">
    <source>
        <dbReference type="EMBL" id="RXG46972.1"/>
    </source>
</evidence>
<dbReference type="Proteomes" id="UP000288725">
    <property type="component" value="Chromosome 8"/>
</dbReference>
<reference evidence="2 3" key="1">
    <citation type="submission" date="2018-12" db="EMBL/GenBank/DDBJ databases">
        <title>Genome of Verticillium dahliae isolate Getta Getta.</title>
        <authorList>
            <person name="Gardiner D.M."/>
        </authorList>
    </citation>
    <scope>NUCLEOTIDE SEQUENCE [LARGE SCALE GENOMIC DNA]</scope>
    <source>
        <strain evidence="2 3">Getta Getta</strain>
    </source>
</reference>
<organism evidence="2 3">
    <name type="scientific">Verticillium dahliae</name>
    <name type="common">Verticillium wilt</name>
    <dbReference type="NCBI Taxonomy" id="27337"/>
    <lineage>
        <taxon>Eukaryota</taxon>
        <taxon>Fungi</taxon>
        <taxon>Dikarya</taxon>
        <taxon>Ascomycota</taxon>
        <taxon>Pezizomycotina</taxon>
        <taxon>Sordariomycetes</taxon>
        <taxon>Hypocreomycetidae</taxon>
        <taxon>Glomerellales</taxon>
        <taxon>Plectosphaerellaceae</taxon>
        <taxon>Verticillium</taxon>
    </lineage>
</organism>
<sequence>MATEKQPAKSKAPVSLTFPPPYQGQGSYTESPRPQRDVQYILPGGAVSEVETISVDTSAIPQPFLQPAVLQKWKHEKRTTT</sequence>
<dbReference type="AlphaFoldDB" id="A0A444S0M7"/>
<comment type="caution">
    <text evidence="2">The sequence shown here is derived from an EMBL/GenBank/DDBJ whole genome shotgun (WGS) entry which is preliminary data.</text>
</comment>
<proteinExistence type="predicted"/>
<name>A0A444S0M7_VERDA</name>
<evidence type="ECO:0000313" key="3">
    <source>
        <dbReference type="Proteomes" id="UP000288725"/>
    </source>
</evidence>
<protein>
    <submittedName>
        <fullName evidence="2">Uncharacterized protein</fullName>
    </submittedName>
</protein>
<gene>
    <name evidence="2" type="ORF">VDGE_30333</name>
</gene>
<accession>A0A444S0M7</accession>
<evidence type="ECO:0000256" key="1">
    <source>
        <dbReference type="SAM" id="MobiDB-lite"/>
    </source>
</evidence>
<feature type="region of interest" description="Disordered" evidence="1">
    <location>
        <begin position="1"/>
        <end position="36"/>
    </location>
</feature>